<dbReference type="GO" id="GO:0007031">
    <property type="term" value="P:peroxisome organization"/>
    <property type="evidence" value="ECO:0007669"/>
    <property type="project" value="TreeGrafter"/>
</dbReference>
<keyword evidence="9" id="KW-1185">Reference proteome</keyword>
<evidence type="ECO:0000256" key="5">
    <source>
        <dbReference type="SAM" id="MobiDB-lite"/>
    </source>
</evidence>
<sequence length="413" mass="44883">MAAAAGSAPATPEKGTSSGSSPSSSFPSLRLASLDELLIKTVLNAGPTTTGPFVTLNALPTWADLLQHTVAGGKEPLSLQATSVNFRRFVQKSGPIFVAQDAAEAVLRWEDPTKTVFFAGAWAFLCASCPVLNAVRQDLISHCVRSGWCPQLVLFVPSLVLVAVLLTTYSARRGNGPPPDSPDGPTSLSSAPPTEGSIDYLANLQNIQIMMGRLADLSDLGRSLVPYLTWHDERLTRALLHLSVVSSFVLALFARFIPWRLVFFLIGESVFVVGHPVVQAFIASLASSARLNALRKAKQQQLKRLLEDDALTEPELDMEIVEVVRVEMESRTPDGGWESEVVVGGELPDGFKWLGDWEDCVPDDGAVDAEGWTYLHIDGTRTASPFVQGEKSPITAGTRRRRLMRRALRIPWL</sequence>
<evidence type="ECO:0000256" key="4">
    <source>
        <dbReference type="ARBA" id="ARBA00023136"/>
    </source>
</evidence>
<dbReference type="EMBL" id="CENE01000016">
    <property type="protein sequence ID" value="CEQ41669.1"/>
    <property type="molecule type" value="Genomic_DNA"/>
</dbReference>
<evidence type="ECO:0000259" key="7">
    <source>
        <dbReference type="Pfam" id="PF06398"/>
    </source>
</evidence>
<keyword evidence="3 6" id="KW-1133">Transmembrane helix</keyword>
<evidence type="ECO:0000256" key="2">
    <source>
        <dbReference type="ARBA" id="ARBA00022692"/>
    </source>
</evidence>
<feature type="compositionally biased region" description="Low complexity" evidence="5">
    <location>
        <begin position="1"/>
        <end position="10"/>
    </location>
</feature>
<dbReference type="Pfam" id="PF06398">
    <property type="entry name" value="Pex24p"/>
    <property type="match status" value="1"/>
</dbReference>
<keyword evidence="4 6" id="KW-0472">Membrane</keyword>
<feature type="domain" description="TECPR1-like DysF" evidence="7">
    <location>
        <begin position="76"/>
        <end position="292"/>
    </location>
</feature>
<dbReference type="Proteomes" id="UP000243876">
    <property type="component" value="Unassembled WGS sequence"/>
</dbReference>
<evidence type="ECO:0000256" key="6">
    <source>
        <dbReference type="SAM" id="Phobius"/>
    </source>
</evidence>
<proteinExistence type="predicted"/>
<gene>
    <name evidence="8" type="primary">SPOSA6832_03402</name>
</gene>
<dbReference type="GO" id="GO:0005778">
    <property type="term" value="C:peroxisomal membrane"/>
    <property type="evidence" value="ECO:0007669"/>
    <property type="project" value="UniProtKB-ARBA"/>
</dbReference>
<dbReference type="InterPro" id="IPR010482">
    <property type="entry name" value="TECPR1-like_DysF"/>
</dbReference>
<name>A0A0D6EP30_SPOSA</name>
<evidence type="ECO:0000313" key="9">
    <source>
        <dbReference type="Proteomes" id="UP000243876"/>
    </source>
</evidence>
<accession>A0A0D6EP30</accession>
<dbReference type="InterPro" id="IPR052816">
    <property type="entry name" value="Peroxisomal_Membrane_PEX28-32"/>
</dbReference>
<feature type="transmembrane region" description="Helical" evidence="6">
    <location>
        <begin position="263"/>
        <end position="286"/>
    </location>
</feature>
<feature type="transmembrane region" description="Helical" evidence="6">
    <location>
        <begin position="238"/>
        <end position="257"/>
    </location>
</feature>
<comment type="subcellular location">
    <subcellularLocation>
        <location evidence="1">Membrane</location>
        <topology evidence="1">Multi-pass membrane protein</topology>
    </subcellularLocation>
</comment>
<dbReference type="PANTHER" id="PTHR28304:SF2">
    <property type="entry name" value="PEROXISOMAL MEMBRANE PROTEIN PEX29"/>
    <property type="match status" value="1"/>
</dbReference>
<keyword evidence="2 6" id="KW-0812">Transmembrane</keyword>
<evidence type="ECO:0000256" key="3">
    <source>
        <dbReference type="ARBA" id="ARBA00022989"/>
    </source>
</evidence>
<organism evidence="8 9">
    <name type="scientific">Sporidiobolus salmonicolor</name>
    <name type="common">Yeast-like fungus</name>
    <name type="synonym">Sporobolomyces salmonicolor</name>
    <dbReference type="NCBI Taxonomy" id="5005"/>
    <lineage>
        <taxon>Eukaryota</taxon>
        <taxon>Fungi</taxon>
        <taxon>Dikarya</taxon>
        <taxon>Basidiomycota</taxon>
        <taxon>Pucciniomycotina</taxon>
        <taxon>Microbotryomycetes</taxon>
        <taxon>Sporidiobolales</taxon>
        <taxon>Sporidiobolaceae</taxon>
        <taxon>Sporobolomyces</taxon>
    </lineage>
</organism>
<feature type="region of interest" description="Disordered" evidence="5">
    <location>
        <begin position="1"/>
        <end position="24"/>
    </location>
</feature>
<feature type="non-terminal residue" evidence="8">
    <location>
        <position position="1"/>
    </location>
</feature>
<dbReference type="AlphaFoldDB" id="A0A0D6EP30"/>
<feature type="region of interest" description="Disordered" evidence="5">
    <location>
        <begin position="173"/>
        <end position="192"/>
    </location>
</feature>
<dbReference type="PANTHER" id="PTHR28304">
    <property type="entry name" value="PEROXISOMAL MEMBRANE PROTEIN PEX29"/>
    <property type="match status" value="1"/>
</dbReference>
<evidence type="ECO:0000313" key="8">
    <source>
        <dbReference type="EMBL" id="CEQ41669.1"/>
    </source>
</evidence>
<feature type="transmembrane region" description="Helical" evidence="6">
    <location>
        <begin position="152"/>
        <end position="171"/>
    </location>
</feature>
<reference evidence="9" key="1">
    <citation type="submission" date="2015-02" db="EMBL/GenBank/DDBJ databases">
        <authorList>
            <person name="Gon?alves P."/>
        </authorList>
    </citation>
    <scope>NUCLEOTIDE SEQUENCE [LARGE SCALE GENOMIC DNA]</scope>
</reference>
<protein>
    <submittedName>
        <fullName evidence="8">SPOSA6832_03402-mRNA-1:cds</fullName>
    </submittedName>
</protein>
<evidence type="ECO:0000256" key="1">
    <source>
        <dbReference type="ARBA" id="ARBA00004141"/>
    </source>
</evidence>
<dbReference type="OrthoDB" id="74314at2759"/>